<keyword evidence="3" id="KW-1185">Reference proteome</keyword>
<proteinExistence type="predicted"/>
<sequence>MHLPSRGTVFRKQFTSIRLSWLDLMDRWARFIGMKQQVRCQHSQSRPAWFNGAHVGFICDTCQRIIPHLDSQWMQSLSWNKKMDLLSFIHANKFQTDLNYRSLKRSDVLFPSEPEERAQLKSEGSGRIGGKGEKVL</sequence>
<protein>
    <submittedName>
        <fullName evidence="2">Uncharacterized protein</fullName>
    </submittedName>
</protein>
<gene>
    <name evidence="2" type="ORF">SAMN04488112_103203</name>
</gene>
<dbReference type="AlphaFoldDB" id="A0A1G6J6N5"/>
<reference evidence="2 3" key="1">
    <citation type="submission" date="2016-10" db="EMBL/GenBank/DDBJ databases">
        <authorList>
            <person name="de Groot N.N."/>
        </authorList>
    </citation>
    <scope>NUCLEOTIDE SEQUENCE [LARGE SCALE GENOMIC DNA]</scope>
    <source>
        <strain evidence="2 3">DSM 45514</strain>
    </source>
</reference>
<dbReference type="EMBL" id="FMZA01000003">
    <property type="protein sequence ID" value="SDC14351.1"/>
    <property type="molecule type" value="Genomic_DNA"/>
</dbReference>
<feature type="region of interest" description="Disordered" evidence="1">
    <location>
        <begin position="114"/>
        <end position="136"/>
    </location>
</feature>
<dbReference type="STRING" id="1236220.SAMN04488112_103203"/>
<accession>A0A1G6J6N5</accession>
<evidence type="ECO:0000256" key="1">
    <source>
        <dbReference type="SAM" id="MobiDB-lite"/>
    </source>
</evidence>
<name>A0A1G6J6N5_9BACL</name>
<organism evidence="2 3">
    <name type="scientific">Melghirimyces thermohalophilus</name>
    <dbReference type="NCBI Taxonomy" id="1236220"/>
    <lineage>
        <taxon>Bacteria</taxon>
        <taxon>Bacillati</taxon>
        <taxon>Bacillota</taxon>
        <taxon>Bacilli</taxon>
        <taxon>Bacillales</taxon>
        <taxon>Thermoactinomycetaceae</taxon>
        <taxon>Melghirimyces</taxon>
    </lineage>
</organism>
<evidence type="ECO:0000313" key="3">
    <source>
        <dbReference type="Proteomes" id="UP000199387"/>
    </source>
</evidence>
<evidence type="ECO:0000313" key="2">
    <source>
        <dbReference type="EMBL" id="SDC14351.1"/>
    </source>
</evidence>
<dbReference type="Proteomes" id="UP000199387">
    <property type="component" value="Unassembled WGS sequence"/>
</dbReference>